<comment type="caution">
    <text evidence="2">The sequence shown here is derived from an EMBL/GenBank/DDBJ whole genome shotgun (WGS) entry which is preliminary data.</text>
</comment>
<evidence type="ECO:0000256" key="1">
    <source>
        <dbReference type="SAM" id="MobiDB-lite"/>
    </source>
</evidence>
<dbReference type="Proteomes" id="UP000629468">
    <property type="component" value="Unassembled WGS sequence"/>
</dbReference>
<evidence type="ECO:0000313" key="2">
    <source>
        <dbReference type="EMBL" id="KAF7761143.1"/>
    </source>
</evidence>
<dbReference type="EMBL" id="JABXXO010000014">
    <property type="protein sequence ID" value="KAF7761143.1"/>
    <property type="molecule type" value="Genomic_DNA"/>
</dbReference>
<dbReference type="AlphaFoldDB" id="A0A8H7C2T3"/>
<gene>
    <name evidence="2" type="ORF">Agabi119p4_10552</name>
</gene>
<name>A0A8H7C2T3_AGABI</name>
<proteinExistence type="predicted"/>
<sequence>MFLTTTIHPPKPLRNLPSSPSESPPQPGDGSLYTRGRTRGELAFNPGTIKPIFPKRTNLRVRSRMGALVCWAFSRGTVCALAYVDALSVDALEMIGLCMGAGAEWAADALGAALI</sequence>
<reference evidence="2 3" key="1">
    <citation type="journal article" name="Sci. Rep.">
        <title>Telomere-to-telomere assembled and centromere annotated genomes of the two main subspecies of the button mushroom Agaricus bisporus reveal especially polymorphic chromosome ends.</title>
        <authorList>
            <person name="Sonnenberg A.S.M."/>
            <person name="Sedaghat-Telgerd N."/>
            <person name="Lavrijssen B."/>
            <person name="Ohm R.A."/>
            <person name="Hendrickx P.M."/>
            <person name="Scholtmeijer K."/>
            <person name="Baars J.J.P."/>
            <person name="van Peer A."/>
        </authorList>
    </citation>
    <scope>NUCLEOTIDE SEQUENCE [LARGE SCALE GENOMIC DNA]</scope>
    <source>
        <strain evidence="2 3">H119_p4</strain>
    </source>
</reference>
<protein>
    <submittedName>
        <fullName evidence="2">Uncharacterized protein</fullName>
    </submittedName>
</protein>
<accession>A0A8H7C2T3</accession>
<evidence type="ECO:0000313" key="3">
    <source>
        <dbReference type="Proteomes" id="UP000629468"/>
    </source>
</evidence>
<organism evidence="2 3">
    <name type="scientific">Agaricus bisporus var. burnettii</name>
    <dbReference type="NCBI Taxonomy" id="192524"/>
    <lineage>
        <taxon>Eukaryota</taxon>
        <taxon>Fungi</taxon>
        <taxon>Dikarya</taxon>
        <taxon>Basidiomycota</taxon>
        <taxon>Agaricomycotina</taxon>
        <taxon>Agaricomycetes</taxon>
        <taxon>Agaricomycetidae</taxon>
        <taxon>Agaricales</taxon>
        <taxon>Agaricineae</taxon>
        <taxon>Agaricaceae</taxon>
        <taxon>Agaricus</taxon>
    </lineage>
</organism>
<feature type="region of interest" description="Disordered" evidence="1">
    <location>
        <begin position="1"/>
        <end position="36"/>
    </location>
</feature>